<protein>
    <submittedName>
        <fullName evidence="1">Uncharacterized protein</fullName>
    </submittedName>
</protein>
<dbReference type="EMBL" id="OQ884030">
    <property type="protein sequence ID" value="WNO29937.1"/>
    <property type="molecule type" value="Genomic_DNA"/>
</dbReference>
<evidence type="ECO:0000313" key="1">
    <source>
        <dbReference type="EMBL" id="WNO29937.1"/>
    </source>
</evidence>
<proteinExistence type="predicted"/>
<organism evidence="1">
    <name type="scientific">Bacillus phage SDFMU_Pbc</name>
    <dbReference type="NCBI Taxonomy" id="3076135"/>
    <lineage>
        <taxon>Viruses</taxon>
        <taxon>Duplodnaviria</taxon>
        <taxon>Heunggongvirae</taxon>
        <taxon>Uroviricota</taxon>
        <taxon>Caudoviricetes</taxon>
        <taxon>Herelleviridae</taxon>
        <taxon>Bastillevirinae</taxon>
        <taxon>Agatevirus</taxon>
        <taxon>Agatevirus agate</taxon>
    </lineage>
</organism>
<sequence length="69" mass="8053">MGSLYQDFDQWKGYTQGYYGGYCNQARDAGLTPVPYHIFQGLVDVAYIHCTTKKERMSFLLAETRKYKE</sequence>
<accession>A0AA96KRE5</accession>
<reference evidence="1" key="1">
    <citation type="submission" date="2023-04" db="EMBL/GenBank/DDBJ databases">
        <authorList>
            <person name="Zhang X."/>
        </authorList>
    </citation>
    <scope>NUCLEOTIDE SEQUENCE</scope>
</reference>
<name>A0AA96KRE5_9CAUD</name>